<gene>
    <name evidence="11" type="ORF">GGQ64_001803</name>
</gene>
<dbReference type="GO" id="GO:0006811">
    <property type="term" value="P:monoatomic ion transport"/>
    <property type="evidence" value="ECO:0007669"/>
    <property type="project" value="UniProtKB-KW"/>
</dbReference>
<comment type="domain">
    <text evidence="10">Consists of 16-stranded beta-barrel sheets, with large surface-exposed loops, that form a transmembrane pore at the center of each barrel. The pore is partially ocluded by a peptide loop that folds into the pore lumen.</text>
</comment>
<evidence type="ECO:0000256" key="10">
    <source>
        <dbReference type="RuleBase" id="RU364005"/>
    </source>
</evidence>
<comment type="caution">
    <text evidence="11">The sequence shown here is derived from an EMBL/GenBank/DDBJ whole genome shotgun (WGS) entry which is preliminary data.</text>
</comment>
<comment type="subcellular location">
    <subcellularLocation>
        <location evidence="10">Cell outer membrane</location>
        <topology evidence="10">Multi-pass membrane protein</topology>
    </subcellularLocation>
</comment>
<keyword evidence="2 10" id="KW-0813">Transport</keyword>
<evidence type="ECO:0000256" key="7">
    <source>
        <dbReference type="ARBA" id="ARBA00023114"/>
    </source>
</evidence>
<evidence type="ECO:0000256" key="8">
    <source>
        <dbReference type="ARBA" id="ARBA00023136"/>
    </source>
</evidence>
<dbReference type="GO" id="GO:0015288">
    <property type="term" value="F:porin activity"/>
    <property type="evidence" value="ECO:0007669"/>
    <property type="project" value="UniProtKB-KW"/>
</dbReference>
<evidence type="ECO:0000256" key="6">
    <source>
        <dbReference type="ARBA" id="ARBA00023065"/>
    </source>
</evidence>
<sequence>MDIRTCLLGTAASLACVSAAGAADAIVSAEPEPMEYVRVCDAYGEGYFYIPGTETCLKIGGYVRGEVAFGDPNGQDTYPGGGGDSLFTRSRLNLQMSTSSDTDYGVLGTYFEVEINRDDNNNAYETFKAGYVELSGFRVGYSDTLYTEFTGYAGNGINDYYYVDYGDFARNQLRYTYDTGSGFSFGFAIEDNDPTSDRVYDYDIAVDSYMPDLVAAAGYTAGDFMIRAAGGYDESMEEGAIKLRVDGKVGIVSLFAMGGWSTDGDRINNYALWEGDWAVWLGATADITEKAQINASINFDEGDDIEAALNVVYAIVPGLSITPELNYVNNMDEKAGPEAENWGGVIRIEREF</sequence>
<dbReference type="Proteomes" id="UP000574761">
    <property type="component" value="Unassembled WGS sequence"/>
</dbReference>
<evidence type="ECO:0000313" key="12">
    <source>
        <dbReference type="Proteomes" id="UP000574761"/>
    </source>
</evidence>
<dbReference type="PROSITE" id="PS51257">
    <property type="entry name" value="PROKAR_LIPOPROTEIN"/>
    <property type="match status" value="1"/>
</dbReference>
<feature type="signal peptide" evidence="10">
    <location>
        <begin position="1"/>
        <end position="22"/>
    </location>
</feature>
<keyword evidence="3 10" id="KW-1134">Transmembrane beta strand</keyword>
<evidence type="ECO:0000256" key="4">
    <source>
        <dbReference type="ARBA" id="ARBA00022692"/>
    </source>
</evidence>
<dbReference type="SUPFAM" id="SSF56935">
    <property type="entry name" value="Porins"/>
    <property type="match status" value="1"/>
</dbReference>
<keyword evidence="9 10" id="KW-0998">Cell outer membrane</keyword>
<keyword evidence="12" id="KW-1185">Reference proteome</keyword>
<protein>
    <recommendedName>
        <fullName evidence="10">Porin</fullName>
    </recommendedName>
</protein>
<dbReference type="EMBL" id="JACIEE010000003">
    <property type="protein sequence ID" value="MBB3976614.1"/>
    <property type="molecule type" value="Genomic_DNA"/>
</dbReference>
<dbReference type="GO" id="GO:0009279">
    <property type="term" value="C:cell outer membrane"/>
    <property type="evidence" value="ECO:0007669"/>
    <property type="project" value="UniProtKB-SubCell"/>
</dbReference>
<dbReference type="GO" id="GO:0046930">
    <property type="term" value="C:pore complex"/>
    <property type="evidence" value="ECO:0007669"/>
    <property type="project" value="UniProtKB-KW"/>
</dbReference>
<comment type="similarity">
    <text evidence="1 10">Belongs to the alphaproteobacteria porin family.</text>
</comment>
<keyword evidence="5 10" id="KW-0732">Signal</keyword>
<evidence type="ECO:0000256" key="9">
    <source>
        <dbReference type="ARBA" id="ARBA00023237"/>
    </source>
</evidence>
<accession>A0A7W6D668</accession>
<evidence type="ECO:0000256" key="2">
    <source>
        <dbReference type="ARBA" id="ARBA00022448"/>
    </source>
</evidence>
<proteinExistence type="inferred from homology"/>
<evidence type="ECO:0000256" key="3">
    <source>
        <dbReference type="ARBA" id="ARBA00022452"/>
    </source>
</evidence>
<evidence type="ECO:0000256" key="1">
    <source>
        <dbReference type="ARBA" id="ARBA00009521"/>
    </source>
</evidence>
<dbReference type="RefSeq" id="WP_183802312.1">
    <property type="nucleotide sequence ID" value="NZ_JACIEE010000003.1"/>
</dbReference>
<keyword evidence="4 10" id="KW-0812">Transmembrane</keyword>
<dbReference type="Pfam" id="PF02530">
    <property type="entry name" value="Porin_2"/>
    <property type="match status" value="1"/>
</dbReference>
<organism evidence="11 12">
    <name type="scientific">Mycoplana azooxidifex</name>
    <dbReference type="NCBI Taxonomy" id="1636188"/>
    <lineage>
        <taxon>Bacteria</taxon>
        <taxon>Pseudomonadati</taxon>
        <taxon>Pseudomonadota</taxon>
        <taxon>Alphaproteobacteria</taxon>
        <taxon>Hyphomicrobiales</taxon>
        <taxon>Rhizobiaceae</taxon>
        <taxon>Mycoplana</taxon>
    </lineage>
</organism>
<keyword evidence="6 10" id="KW-0406">Ion transport</keyword>
<name>A0A7W6D668_9HYPH</name>
<dbReference type="InterPro" id="IPR003684">
    <property type="entry name" value="Porin_alphabac"/>
</dbReference>
<dbReference type="AlphaFoldDB" id="A0A7W6D668"/>
<keyword evidence="8 10" id="KW-0472">Membrane</keyword>
<comment type="function">
    <text evidence="10">Forms passive diffusion pores that allow small molecular weight hydrophilic materials across the outer membrane.</text>
</comment>
<feature type="chain" id="PRO_5031603933" description="Porin" evidence="10">
    <location>
        <begin position="23"/>
        <end position="352"/>
    </location>
</feature>
<evidence type="ECO:0000256" key="5">
    <source>
        <dbReference type="ARBA" id="ARBA00022729"/>
    </source>
</evidence>
<evidence type="ECO:0000313" key="11">
    <source>
        <dbReference type="EMBL" id="MBB3976614.1"/>
    </source>
</evidence>
<reference evidence="11 12" key="1">
    <citation type="submission" date="2020-08" db="EMBL/GenBank/DDBJ databases">
        <title>Genomic Encyclopedia of Type Strains, Phase IV (KMG-IV): sequencing the most valuable type-strain genomes for metagenomic binning, comparative biology and taxonomic classification.</title>
        <authorList>
            <person name="Goeker M."/>
        </authorList>
    </citation>
    <scope>NUCLEOTIDE SEQUENCE [LARGE SCALE GENOMIC DNA]</scope>
    <source>
        <strain evidence="11 12">DSM 100211</strain>
    </source>
</reference>
<keyword evidence="7 10" id="KW-0626">Porin</keyword>